<evidence type="ECO:0008006" key="3">
    <source>
        <dbReference type="Google" id="ProtNLM"/>
    </source>
</evidence>
<name>A0A1H7TJV1_9SPHI</name>
<evidence type="ECO:0000313" key="2">
    <source>
        <dbReference type="Proteomes" id="UP000198916"/>
    </source>
</evidence>
<evidence type="ECO:0000313" key="1">
    <source>
        <dbReference type="EMBL" id="SEL84825.1"/>
    </source>
</evidence>
<accession>A0A1H7TJV1</accession>
<dbReference type="OrthoDB" id="750258at2"/>
<dbReference type="RefSeq" id="WP_090608692.1">
    <property type="nucleotide sequence ID" value="NZ_FNZR01000011.1"/>
</dbReference>
<reference evidence="2" key="1">
    <citation type="submission" date="2016-10" db="EMBL/GenBank/DDBJ databases">
        <authorList>
            <person name="Varghese N."/>
            <person name="Submissions S."/>
        </authorList>
    </citation>
    <scope>NUCLEOTIDE SEQUENCE [LARGE SCALE GENOMIC DNA]</scope>
    <source>
        <strain evidence="2">Jip14</strain>
    </source>
</reference>
<keyword evidence="2" id="KW-1185">Reference proteome</keyword>
<organism evidence="1 2">
    <name type="scientific">Parapedobacter koreensis</name>
    <dbReference type="NCBI Taxonomy" id="332977"/>
    <lineage>
        <taxon>Bacteria</taxon>
        <taxon>Pseudomonadati</taxon>
        <taxon>Bacteroidota</taxon>
        <taxon>Sphingobacteriia</taxon>
        <taxon>Sphingobacteriales</taxon>
        <taxon>Sphingobacteriaceae</taxon>
        <taxon>Parapedobacter</taxon>
    </lineage>
</organism>
<gene>
    <name evidence="1" type="ORF">SAMN05421740_111100</name>
</gene>
<dbReference type="InterPro" id="IPR011050">
    <property type="entry name" value="Pectin_lyase_fold/virulence"/>
</dbReference>
<dbReference type="STRING" id="332977.SAMN05421740_111100"/>
<dbReference type="EMBL" id="FNZR01000011">
    <property type="protein sequence ID" value="SEL84825.1"/>
    <property type="molecule type" value="Genomic_DNA"/>
</dbReference>
<protein>
    <recommendedName>
        <fullName evidence="3">Right handed beta helix region</fullName>
    </recommendedName>
</protein>
<dbReference type="AlphaFoldDB" id="A0A1H7TJV1"/>
<proteinExistence type="predicted"/>
<sequence>MKRILQTLFSVMRMAVGLKPRPVIRYVRQGGAGNADGTSWANAAEDLQATIKACPKGSEVWVATGEYWPKKQGHAFVMKEGVRIYGGFPMPDSDKPDPAMDSRDWRVNPTILKGNGRRVVYNKCNRLTAAAVLDGFVIEGGRTNDKGGGIYNQKVSPTFVNLIVRDNHAWTGGGIFQSGGILCLSEVTVTGNLSHWDGAGIYSNDCKLVLANVTISNNVAEVGNGGGMCNRRTMDSSILKGVIVKGNSSASGGGGIFNSCSSPVLINVAIDNNETSGDGGGMYNSDSSPVLDNVTINSNRTIGDGGGIFNEGNSSPMLNQVTITSNLSGQYHHLE</sequence>
<dbReference type="SUPFAM" id="SSF51126">
    <property type="entry name" value="Pectin lyase-like"/>
    <property type="match status" value="1"/>
</dbReference>
<dbReference type="Proteomes" id="UP000198916">
    <property type="component" value="Unassembled WGS sequence"/>
</dbReference>